<evidence type="ECO:0000313" key="5">
    <source>
        <dbReference type="EMBL" id="AJY74667.1"/>
    </source>
</evidence>
<reference evidence="6" key="2">
    <citation type="submission" date="2015-03" db="EMBL/GenBank/DDBJ databases">
        <title>Genome sequence of Paenibacillus beijingensis strain DSM 24997T.</title>
        <authorList>
            <person name="Kwak Y."/>
            <person name="Shin J.-H."/>
        </authorList>
    </citation>
    <scope>NUCLEOTIDE SEQUENCE [LARGE SCALE GENOMIC DNA]</scope>
    <source>
        <strain evidence="6">DSM 24997</strain>
    </source>
</reference>
<feature type="domain" description="AAA+ ATPase" evidence="4">
    <location>
        <begin position="200"/>
        <end position="353"/>
    </location>
</feature>
<dbReference type="PROSITE" id="PS50005">
    <property type="entry name" value="TPR"/>
    <property type="match status" value="2"/>
</dbReference>
<dbReference type="Gene3D" id="3.40.50.300">
    <property type="entry name" value="P-loop containing nucleotide triphosphate hydrolases"/>
    <property type="match status" value="1"/>
</dbReference>
<name>A0A0D5NI79_9BACL</name>
<dbReference type="InterPro" id="IPR019734">
    <property type="entry name" value="TPR_rpt"/>
</dbReference>
<dbReference type="AlphaFoldDB" id="A0A0D5NI79"/>
<keyword evidence="6" id="KW-1185">Reference proteome</keyword>
<dbReference type="STRING" id="1126833.VN24_08850"/>
<dbReference type="HOGENOM" id="CLU_343121_0_0_9"/>
<sequence>MAELEDQEAFAELLTRGVTALKQHPDYITKRKKREALPSGRSFSESYLDKIAMQLGISSNTIKSWMGQMGVKYIPGRIEDSKLFGIVWLIIEKSGMDAKWFTELLRTTSMPVLEPPLPVWVASCLRKAKISRQDDLFGAPPDEAIERVTRRLFAANSGVQAAAHLNPARTSNHNLPARWTNAFIGRKLDLQAILQWLQSPQPVCLITGWGGMGKTTLSLEAAYACVGQPQGEAASSGLCWPELECVIWVSAELKSVSFGDFLDTIAYQLGRVELLDKSVHEKRFVVRNALAAFSAETPVLLIIDSIDTAEPLIHEFVVNLPQGVKALLTARDNPKQIAALAIREIQTLHLDGLEQLEALEYLKKEALHQMRRVHAAQKKEQLARLLAEQDEALEQLISAAAGNPKALTLSVGYIAVHEVPVGKLIRGLREAAHSLSALFEYLFGRAWESCTEDARRLWQTLCLFGRPPGEEAWAAAAGLDEKRFYSALEQLIGLGLAEAERSGDRVGYRAHQTVVAYGEHHLTDNPGLESEARLRWSSYYLDFWDAQIKRSKPDEMYWNYLLGRDLDNVKHEWPNLLKLLRWAAGNGESELLIALMLRVSHFLSRINLQLRIDYGHQAADAAAHIGRSDLEALFRIDTIGWARMETGNLEEGIREIEEGLQLLKRLDPEDTTVRNLNILGKSFKSKYYLKIHQPDEAAAILQQIASQHCSPVIKHRVLLLQGDLHLLRGNYREAVDDYEQANELSASYGGEKTIEAYFNLGVAYLRLGELRQAEAAFENLLYHKSKANQIELIYYRYGNAQLSWCKGEYETALRLTREALAIIYSWERTFGLEHEVQQFYDRIAAQKAET</sequence>
<dbReference type="Pfam" id="PF00931">
    <property type="entry name" value="NB-ARC"/>
    <property type="match status" value="1"/>
</dbReference>
<keyword evidence="2 3" id="KW-0802">TPR repeat</keyword>
<dbReference type="InterPro" id="IPR002182">
    <property type="entry name" value="NB-ARC"/>
</dbReference>
<organism evidence="5 6">
    <name type="scientific">Paenibacillus beijingensis</name>
    <dbReference type="NCBI Taxonomy" id="1126833"/>
    <lineage>
        <taxon>Bacteria</taxon>
        <taxon>Bacillati</taxon>
        <taxon>Bacillota</taxon>
        <taxon>Bacilli</taxon>
        <taxon>Bacillales</taxon>
        <taxon>Paenibacillaceae</taxon>
        <taxon>Paenibacillus</taxon>
    </lineage>
</organism>
<dbReference type="InterPro" id="IPR011990">
    <property type="entry name" value="TPR-like_helical_dom_sf"/>
</dbReference>
<keyword evidence="1" id="KW-0677">Repeat</keyword>
<dbReference type="OrthoDB" id="2893300at2"/>
<dbReference type="Gene3D" id="1.25.40.10">
    <property type="entry name" value="Tetratricopeptide repeat domain"/>
    <property type="match status" value="1"/>
</dbReference>
<dbReference type="SMART" id="SM00382">
    <property type="entry name" value="AAA"/>
    <property type="match status" value="1"/>
</dbReference>
<proteinExistence type="predicted"/>
<dbReference type="SUPFAM" id="SSF52540">
    <property type="entry name" value="P-loop containing nucleoside triphosphate hydrolases"/>
    <property type="match status" value="1"/>
</dbReference>
<dbReference type="InterPro" id="IPR003593">
    <property type="entry name" value="AAA+_ATPase"/>
</dbReference>
<protein>
    <submittedName>
        <fullName evidence="5">Transcriptional regulator</fullName>
    </submittedName>
</protein>
<accession>A0A0D5NI79</accession>
<dbReference type="RefSeq" id="WP_045670100.1">
    <property type="nucleotide sequence ID" value="NZ_CP011058.1"/>
</dbReference>
<dbReference type="Proteomes" id="UP000032633">
    <property type="component" value="Chromosome"/>
</dbReference>
<evidence type="ECO:0000256" key="3">
    <source>
        <dbReference type="PROSITE-ProRule" id="PRU00339"/>
    </source>
</evidence>
<dbReference type="PANTHER" id="PTHR10271:SF0">
    <property type="entry name" value="INTERFERON-INDUCED PROTEIN WITH TETRATRICOPEPTIDE REPEATS 5"/>
    <property type="match status" value="1"/>
</dbReference>
<evidence type="ECO:0000259" key="4">
    <source>
        <dbReference type="SMART" id="SM00382"/>
    </source>
</evidence>
<dbReference type="SUPFAM" id="SSF48452">
    <property type="entry name" value="TPR-like"/>
    <property type="match status" value="1"/>
</dbReference>
<dbReference type="SMART" id="SM00028">
    <property type="entry name" value="TPR"/>
    <property type="match status" value="3"/>
</dbReference>
<reference evidence="5 6" key="1">
    <citation type="journal article" date="2015" name="J. Biotechnol.">
        <title>Complete genome sequence of Paenibacillus beijingensis 7188(T) (=DSM 24997(T)), a novel rhizobacterium from jujube garden soil.</title>
        <authorList>
            <person name="Kwak Y."/>
            <person name="Shin J.H."/>
        </authorList>
    </citation>
    <scope>NUCLEOTIDE SEQUENCE [LARGE SCALE GENOMIC DNA]</scope>
    <source>
        <strain evidence="5 6">DSM 24997</strain>
    </source>
</reference>
<evidence type="ECO:0000313" key="6">
    <source>
        <dbReference type="Proteomes" id="UP000032633"/>
    </source>
</evidence>
<dbReference type="KEGG" id="pbj:VN24_08850"/>
<dbReference type="EMBL" id="CP011058">
    <property type="protein sequence ID" value="AJY74667.1"/>
    <property type="molecule type" value="Genomic_DNA"/>
</dbReference>
<dbReference type="PATRIC" id="fig|1126833.4.peg.1956"/>
<dbReference type="Pfam" id="PF13424">
    <property type="entry name" value="TPR_12"/>
    <property type="match status" value="1"/>
</dbReference>
<evidence type="ECO:0000256" key="2">
    <source>
        <dbReference type="ARBA" id="ARBA00022803"/>
    </source>
</evidence>
<feature type="repeat" description="TPR" evidence="3">
    <location>
        <begin position="715"/>
        <end position="748"/>
    </location>
</feature>
<evidence type="ECO:0000256" key="1">
    <source>
        <dbReference type="ARBA" id="ARBA00022737"/>
    </source>
</evidence>
<dbReference type="GO" id="GO:0051607">
    <property type="term" value="P:defense response to virus"/>
    <property type="evidence" value="ECO:0007669"/>
    <property type="project" value="TreeGrafter"/>
</dbReference>
<dbReference type="GO" id="GO:0005829">
    <property type="term" value="C:cytosol"/>
    <property type="evidence" value="ECO:0007669"/>
    <property type="project" value="TreeGrafter"/>
</dbReference>
<feature type="repeat" description="TPR" evidence="3">
    <location>
        <begin position="754"/>
        <end position="787"/>
    </location>
</feature>
<dbReference type="InterPro" id="IPR027417">
    <property type="entry name" value="P-loop_NTPase"/>
</dbReference>
<dbReference type="GO" id="GO:0043531">
    <property type="term" value="F:ADP binding"/>
    <property type="evidence" value="ECO:0007669"/>
    <property type="project" value="InterPro"/>
</dbReference>
<gene>
    <name evidence="5" type="ORF">VN24_08850</name>
</gene>
<dbReference type="PANTHER" id="PTHR10271">
    <property type="entry name" value="INTERFERON-INDUCED PROTEIN WITH TETRATRICOPEPTIDE REPEATS"/>
    <property type="match status" value="1"/>
</dbReference>